<reference evidence="2 3" key="1">
    <citation type="journal article" date="2021" name="Environ. Microbiol.">
        <title>Gene family expansions and transcriptome signatures uncover fungal adaptations to wood decay.</title>
        <authorList>
            <person name="Hage H."/>
            <person name="Miyauchi S."/>
            <person name="Viragh M."/>
            <person name="Drula E."/>
            <person name="Min B."/>
            <person name="Chaduli D."/>
            <person name="Navarro D."/>
            <person name="Favel A."/>
            <person name="Norest M."/>
            <person name="Lesage-Meessen L."/>
            <person name="Balint B."/>
            <person name="Merenyi Z."/>
            <person name="de Eugenio L."/>
            <person name="Morin E."/>
            <person name="Martinez A.T."/>
            <person name="Baldrian P."/>
            <person name="Stursova M."/>
            <person name="Martinez M.J."/>
            <person name="Novotny C."/>
            <person name="Magnuson J.K."/>
            <person name="Spatafora J.W."/>
            <person name="Maurice S."/>
            <person name="Pangilinan J."/>
            <person name="Andreopoulos W."/>
            <person name="LaButti K."/>
            <person name="Hundley H."/>
            <person name="Na H."/>
            <person name="Kuo A."/>
            <person name="Barry K."/>
            <person name="Lipzen A."/>
            <person name="Henrissat B."/>
            <person name="Riley R."/>
            <person name="Ahrendt S."/>
            <person name="Nagy L.G."/>
            <person name="Grigoriev I.V."/>
            <person name="Martin F."/>
            <person name="Rosso M.N."/>
        </authorList>
    </citation>
    <scope>NUCLEOTIDE SEQUENCE [LARGE SCALE GENOMIC DNA]</scope>
    <source>
        <strain evidence="2 3">CIRM-BRFM 1785</strain>
    </source>
</reference>
<gene>
    <name evidence="2" type="ORF">C8Q71DRAFT_905145</name>
</gene>
<evidence type="ECO:0000259" key="1">
    <source>
        <dbReference type="PROSITE" id="PS50097"/>
    </source>
</evidence>
<dbReference type="Proteomes" id="UP000814176">
    <property type="component" value="Unassembled WGS sequence"/>
</dbReference>
<proteinExistence type="predicted"/>
<organism evidence="2 3">
    <name type="scientific">Rhodofomes roseus</name>
    <dbReference type="NCBI Taxonomy" id="34475"/>
    <lineage>
        <taxon>Eukaryota</taxon>
        <taxon>Fungi</taxon>
        <taxon>Dikarya</taxon>
        <taxon>Basidiomycota</taxon>
        <taxon>Agaricomycotina</taxon>
        <taxon>Agaricomycetes</taxon>
        <taxon>Polyporales</taxon>
        <taxon>Rhodofomes</taxon>
    </lineage>
</organism>
<dbReference type="PROSITE" id="PS50097">
    <property type="entry name" value="BTB"/>
    <property type="match status" value="1"/>
</dbReference>
<comment type="caution">
    <text evidence="2">The sequence shown here is derived from an EMBL/GenBank/DDBJ whole genome shotgun (WGS) entry which is preliminary data.</text>
</comment>
<accession>A0ABQ8KP88</accession>
<name>A0ABQ8KP88_9APHY</name>
<dbReference type="InterPro" id="IPR011333">
    <property type="entry name" value="SKP1/BTB/POZ_sf"/>
</dbReference>
<keyword evidence="3" id="KW-1185">Reference proteome</keyword>
<dbReference type="InterPro" id="IPR000210">
    <property type="entry name" value="BTB/POZ_dom"/>
</dbReference>
<evidence type="ECO:0000313" key="2">
    <source>
        <dbReference type="EMBL" id="KAH9839721.1"/>
    </source>
</evidence>
<sequence length="335" mass="37579">MGADELDARKSVHVVDYTPSTEVWYSDGSVVLVAEKTAFRVHGTILATHCEIFKDMFAMPQPVTPDPNAETYEGCQVLRLQDSSTDLKHFLKTIYDFTYFRPGSKTKFPIVAAVLRLGTKYDAPALRQRAVDHLSTAYPFSLEEWGRRASKRLVPPFENELAAYIELAIETDIRVVLPALYYAASRVPLPDVLTMLHNLAVAPGVQWDVCRAFLVGREKLLLAEQASALAFLQPDFPRSDCRGGSCRQRIDETAKKTLPKPVSDPEPFYRWCMDKPDEMAKNIALCESCQGTVATSIKNGKQKLWEQLPDFFGLPGWDTLRARDGLDVNDDQDSA</sequence>
<dbReference type="RefSeq" id="XP_047781371.1">
    <property type="nucleotide sequence ID" value="XM_047928883.1"/>
</dbReference>
<dbReference type="EMBL" id="JADCUA010000005">
    <property type="protein sequence ID" value="KAH9839721.1"/>
    <property type="molecule type" value="Genomic_DNA"/>
</dbReference>
<dbReference type="GeneID" id="72009615"/>
<dbReference type="CDD" id="cd18186">
    <property type="entry name" value="BTB_POZ_ZBTB_KLHL-like"/>
    <property type="match status" value="1"/>
</dbReference>
<dbReference type="SMART" id="SM00225">
    <property type="entry name" value="BTB"/>
    <property type="match status" value="1"/>
</dbReference>
<feature type="domain" description="BTB" evidence="1">
    <location>
        <begin position="28"/>
        <end position="96"/>
    </location>
</feature>
<dbReference type="Gene3D" id="3.30.710.10">
    <property type="entry name" value="Potassium Channel Kv1.1, Chain A"/>
    <property type="match status" value="1"/>
</dbReference>
<protein>
    <recommendedName>
        <fullName evidence="1">BTB domain-containing protein</fullName>
    </recommendedName>
</protein>
<dbReference type="Pfam" id="PF00651">
    <property type="entry name" value="BTB"/>
    <property type="match status" value="1"/>
</dbReference>
<evidence type="ECO:0000313" key="3">
    <source>
        <dbReference type="Proteomes" id="UP000814176"/>
    </source>
</evidence>
<dbReference type="SUPFAM" id="SSF54695">
    <property type="entry name" value="POZ domain"/>
    <property type="match status" value="1"/>
</dbReference>